<sequence>GSPRIWRLSVSLSQLSNTLPQFPCCSCCGVNSIQIASVPLTGFPLPAICPTSVSLQKTFFPERSV</sequence>
<feature type="non-terminal residue" evidence="1">
    <location>
        <position position="1"/>
    </location>
</feature>
<gene>
    <name evidence="1" type="ORF">BGTH12_LOCUS2446</name>
</gene>
<dbReference type="Proteomes" id="UP000683417">
    <property type="component" value="Unassembled WGS sequence"/>
</dbReference>
<accession>A0A9W4CYU2</accession>
<proteinExistence type="predicted"/>
<evidence type="ECO:0000313" key="2">
    <source>
        <dbReference type="Proteomes" id="UP000683417"/>
    </source>
</evidence>
<name>A0A9W4CYU2_BLUGR</name>
<comment type="caution">
    <text evidence="1">The sequence shown here is derived from an EMBL/GenBank/DDBJ whole genome shotgun (WGS) entry which is preliminary data.</text>
</comment>
<dbReference type="AlphaFoldDB" id="A0A9W4CYU2"/>
<evidence type="ECO:0000313" key="1">
    <source>
        <dbReference type="EMBL" id="CAD6501088.1"/>
    </source>
</evidence>
<dbReference type="EMBL" id="CAJHIT010000004">
    <property type="protein sequence ID" value="CAD6501088.1"/>
    <property type="molecule type" value="Genomic_DNA"/>
</dbReference>
<protein>
    <submittedName>
        <fullName evidence="1">BgTH12-06787</fullName>
    </submittedName>
</protein>
<organism evidence="1 2">
    <name type="scientific">Blumeria graminis f. sp. triticale</name>
    <dbReference type="NCBI Taxonomy" id="1689686"/>
    <lineage>
        <taxon>Eukaryota</taxon>
        <taxon>Fungi</taxon>
        <taxon>Dikarya</taxon>
        <taxon>Ascomycota</taxon>
        <taxon>Pezizomycotina</taxon>
        <taxon>Leotiomycetes</taxon>
        <taxon>Erysiphales</taxon>
        <taxon>Erysiphaceae</taxon>
        <taxon>Blumeria</taxon>
    </lineage>
</organism>
<reference evidence="1" key="1">
    <citation type="submission" date="2020-10" db="EMBL/GenBank/DDBJ databases">
        <authorList>
            <person name="Muller C M."/>
        </authorList>
    </citation>
    <scope>NUCLEOTIDE SEQUENCE</scope>
    <source>
        <strain evidence="1">THUN-12</strain>
    </source>
</reference>